<reference evidence="2 3" key="1">
    <citation type="submission" date="2024-02" db="EMBL/GenBank/DDBJ databases">
        <title>STSV induces naive adaptation in Sulfolobus.</title>
        <authorList>
            <person name="Xiang X."/>
            <person name="Song M."/>
        </authorList>
    </citation>
    <scope>NUCLEOTIDE SEQUENCE [LARGE SCALE GENOMIC DNA]</scope>
    <source>
        <strain evidence="2 3">RT2</strain>
    </source>
</reference>
<sequence>MLLPILIATLSIGLIEGLDPYKGLLFSYYFHAFNKIRESYLIPILTALTYYLVGTLAVLTINVNYNGLTGTLIASLLITHILIKILMGKILHYPGNMRPRIINVIVWSLVNSIIQMNMIVLLALSLFSKLNLVLIILTAIISRESIFLISIKYNRKILLTLTNYNFDYFYSIVIAFLCVVIILPLL</sequence>
<keyword evidence="1" id="KW-1133">Transmembrane helix</keyword>
<feature type="transmembrane region" description="Helical" evidence="1">
    <location>
        <begin position="41"/>
        <end position="65"/>
    </location>
</feature>
<dbReference type="RefSeq" id="WP_338598379.1">
    <property type="nucleotide sequence ID" value="NZ_CP146016.1"/>
</dbReference>
<feature type="transmembrane region" description="Helical" evidence="1">
    <location>
        <begin position="104"/>
        <end position="124"/>
    </location>
</feature>
<evidence type="ECO:0000256" key="1">
    <source>
        <dbReference type="SAM" id="Phobius"/>
    </source>
</evidence>
<organism evidence="2 3">
    <name type="scientific">Sulfolobus tengchongensis</name>
    <dbReference type="NCBI Taxonomy" id="207809"/>
    <lineage>
        <taxon>Archaea</taxon>
        <taxon>Thermoproteota</taxon>
        <taxon>Thermoprotei</taxon>
        <taxon>Sulfolobales</taxon>
        <taxon>Sulfolobaceae</taxon>
        <taxon>Sulfolobus</taxon>
    </lineage>
</organism>
<feature type="transmembrane region" description="Helical" evidence="1">
    <location>
        <begin position="72"/>
        <end position="92"/>
    </location>
</feature>
<proteinExistence type="predicted"/>
<name>A0AAX4KWQ3_9CREN</name>
<protein>
    <submittedName>
        <fullName evidence="2">Uncharacterized protein</fullName>
    </submittedName>
</protein>
<gene>
    <name evidence="2" type="ORF">V6M85_07285</name>
</gene>
<dbReference type="EMBL" id="CP146016">
    <property type="protein sequence ID" value="WWQ59311.1"/>
    <property type="molecule type" value="Genomic_DNA"/>
</dbReference>
<feature type="transmembrane region" description="Helical" evidence="1">
    <location>
        <begin position="168"/>
        <end position="185"/>
    </location>
</feature>
<keyword evidence="1" id="KW-0812">Transmembrane</keyword>
<dbReference type="Proteomes" id="UP001432202">
    <property type="component" value="Chromosome"/>
</dbReference>
<feature type="transmembrane region" description="Helical" evidence="1">
    <location>
        <begin position="131"/>
        <end position="153"/>
    </location>
</feature>
<keyword evidence="1" id="KW-0472">Membrane</keyword>
<evidence type="ECO:0000313" key="3">
    <source>
        <dbReference type="Proteomes" id="UP001432202"/>
    </source>
</evidence>
<keyword evidence="3" id="KW-1185">Reference proteome</keyword>
<dbReference type="AlphaFoldDB" id="A0AAX4KWQ3"/>
<evidence type="ECO:0000313" key="2">
    <source>
        <dbReference type="EMBL" id="WWQ59311.1"/>
    </source>
</evidence>
<accession>A0AAX4KWQ3</accession>
<dbReference type="GeneID" id="89336559"/>